<reference evidence="1 2" key="1">
    <citation type="journal article" date="2013" name="BMC Genomics">
        <title>Reconstruction of the lipid metabolism for the microalga Monoraphidium neglectum from its genome sequence reveals characteristics suitable for biofuel production.</title>
        <authorList>
            <person name="Bogen C."/>
            <person name="Al-Dilaimi A."/>
            <person name="Albersmeier A."/>
            <person name="Wichmann J."/>
            <person name="Grundmann M."/>
            <person name="Rupp O."/>
            <person name="Lauersen K.J."/>
            <person name="Blifernez-Klassen O."/>
            <person name="Kalinowski J."/>
            <person name="Goesmann A."/>
            <person name="Mussgnug J.H."/>
            <person name="Kruse O."/>
        </authorList>
    </citation>
    <scope>NUCLEOTIDE SEQUENCE [LARGE SCALE GENOMIC DNA]</scope>
    <source>
        <strain evidence="1 2">SAG 48.87</strain>
    </source>
</reference>
<dbReference type="AlphaFoldDB" id="A0A0D2MEP6"/>
<organism evidence="1 2">
    <name type="scientific">Monoraphidium neglectum</name>
    <dbReference type="NCBI Taxonomy" id="145388"/>
    <lineage>
        <taxon>Eukaryota</taxon>
        <taxon>Viridiplantae</taxon>
        <taxon>Chlorophyta</taxon>
        <taxon>core chlorophytes</taxon>
        <taxon>Chlorophyceae</taxon>
        <taxon>CS clade</taxon>
        <taxon>Sphaeropleales</taxon>
        <taxon>Selenastraceae</taxon>
        <taxon>Monoraphidium</taxon>
    </lineage>
</organism>
<proteinExistence type="predicted"/>
<dbReference type="RefSeq" id="XP_013898181.1">
    <property type="nucleotide sequence ID" value="XM_014042727.1"/>
</dbReference>
<accession>A0A0D2MEP6</accession>
<evidence type="ECO:0000313" key="2">
    <source>
        <dbReference type="Proteomes" id="UP000054498"/>
    </source>
</evidence>
<gene>
    <name evidence="1" type="ORF">MNEG_8804</name>
</gene>
<dbReference type="Proteomes" id="UP000054498">
    <property type="component" value="Unassembled WGS sequence"/>
</dbReference>
<dbReference type="EMBL" id="KK101934">
    <property type="protein sequence ID" value="KIY99161.1"/>
    <property type="molecule type" value="Genomic_DNA"/>
</dbReference>
<dbReference type="GeneID" id="25741679"/>
<protein>
    <submittedName>
        <fullName evidence="1">Uncharacterized protein</fullName>
    </submittedName>
</protein>
<keyword evidence="2" id="KW-1185">Reference proteome</keyword>
<name>A0A0D2MEP6_9CHLO</name>
<feature type="non-terminal residue" evidence="1">
    <location>
        <position position="73"/>
    </location>
</feature>
<sequence>MYEEDMVEEVIGLMDAFIHRPDLDSPGAAGDKCAGSGLGGRSGAGAELGGGSTCGYRSHEAARRDMMRIHGAQ</sequence>
<dbReference type="KEGG" id="mng:MNEG_8804"/>
<evidence type="ECO:0000313" key="1">
    <source>
        <dbReference type="EMBL" id="KIY99161.1"/>
    </source>
</evidence>